<accession>A0ABP7LPM8</accession>
<organism evidence="1 2">
    <name type="scientific">Sphingomonas limnosediminicola</name>
    <dbReference type="NCBI Taxonomy" id="940133"/>
    <lineage>
        <taxon>Bacteria</taxon>
        <taxon>Pseudomonadati</taxon>
        <taxon>Pseudomonadota</taxon>
        <taxon>Alphaproteobacteria</taxon>
        <taxon>Sphingomonadales</taxon>
        <taxon>Sphingomonadaceae</taxon>
        <taxon>Sphingomonas</taxon>
    </lineage>
</organism>
<comment type="caution">
    <text evidence="1">The sequence shown here is derived from an EMBL/GenBank/DDBJ whole genome shotgun (WGS) entry which is preliminary data.</text>
</comment>
<gene>
    <name evidence="1" type="ORF">GCM10022276_24680</name>
</gene>
<dbReference type="EMBL" id="BAABBM010000001">
    <property type="protein sequence ID" value="GAA3905165.1"/>
    <property type="molecule type" value="Genomic_DNA"/>
</dbReference>
<evidence type="ECO:0008006" key="3">
    <source>
        <dbReference type="Google" id="ProtNLM"/>
    </source>
</evidence>
<keyword evidence="2" id="KW-1185">Reference proteome</keyword>
<proteinExistence type="predicted"/>
<dbReference type="Proteomes" id="UP001500827">
    <property type="component" value="Unassembled WGS sequence"/>
</dbReference>
<reference evidence="2" key="1">
    <citation type="journal article" date="2019" name="Int. J. Syst. Evol. Microbiol.">
        <title>The Global Catalogue of Microorganisms (GCM) 10K type strain sequencing project: providing services to taxonomists for standard genome sequencing and annotation.</title>
        <authorList>
            <consortium name="The Broad Institute Genomics Platform"/>
            <consortium name="The Broad Institute Genome Sequencing Center for Infectious Disease"/>
            <person name="Wu L."/>
            <person name="Ma J."/>
        </authorList>
    </citation>
    <scope>NUCLEOTIDE SEQUENCE [LARGE SCALE GENOMIC DNA]</scope>
    <source>
        <strain evidence="2">JCM 17543</strain>
    </source>
</reference>
<evidence type="ECO:0000313" key="2">
    <source>
        <dbReference type="Proteomes" id="UP001500827"/>
    </source>
</evidence>
<evidence type="ECO:0000313" key="1">
    <source>
        <dbReference type="EMBL" id="GAA3905165.1"/>
    </source>
</evidence>
<name>A0ABP7LPM8_9SPHN</name>
<protein>
    <recommendedName>
        <fullName evidence="3">ABC transporter</fullName>
    </recommendedName>
</protein>
<dbReference type="RefSeq" id="WP_344700004.1">
    <property type="nucleotide sequence ID" value="NZ_BAABBM010000001.1"/>
</dbReference>
<sequence length="236" mass="24814">MTAARGRALLLIAALLIAAGAIAISRSRTPAPQERPTLLLLTSLPLVFGEGFSLDAGGSPALKALQSRYRVVPISVTEPAELRKGRLLLMAHPLAQPAEALIALDDWVRGGSHVLLLADPLLEWPSERPLGDPLRPPPMFMDTGLLKHWGLRLDAPDKRGPAHRRLGGEQVLTLSPGALSGTCNISGDRLVAHCRIGKGSATIVADADLLDAARLGDGASANLDGLLSELAQLDAK</sequence>